<sequence>MASNPQSQPSAPSLGSITTPPPSPHTASSTIALQQLSPSPTLPPATIPIEDEFSRPDKFLGYKAFSAWMASEDDFFIIRRFQDLNARTILWMQDRIARLEQDLKGMDDYIEKSDPSAKLRNSSLRWDEKYMEPRHRLMRELSTQLHQYNQYVETYSKVRARPRADSDQLDNLAQWQKRGAIDKIEQYHLNHEGDLISINHRTRPPLGRFLESFQKLHRLPFFRAKHVRGVHQTSPATAYSSNSRFDTITNLGIIGGGLVMLLVPLWWLDYVNDSTKKLGVMTGFIFVFVGLMSTATVNKPFEVVAATAAYAAVLMVFMQIDGKRDGS</sequence>
<proteinExistence type="predicted"/>
<reference evidence="4" key="1">
    <citation type="journal article" date="2020" name="Stud. Mycol.">
        <title>101 Dothideomycetes genomes: a test case for predicting lifestyles and emergence of pathogens.</title>
        <authorList>
            <person name="Haridas S."/>
            <person name="Albert R."/>
            <person name="Binder M."/>
            <person name="Bloem J."/>
            <person name="Labutti K."/>
            <person name="Salamov A."/>
            <person name="Andreopoulos B."/>
            <person name="Baker S."/>
            <person name="Barry K."/>
            <person name="Bills G."/>
            <person name="Bluhm B."/>
            <person name="Cannon C."/>
            <person name="Castanera R."/>
            <person name="Culley D."/>
            <person name="Daum C."/>
            <person name="Ezra D."/>
            <person name="Gonzalez J."/>
            <person name="Henrissat B."/>
            <person name="Kuo A."/>
            <person name="Liang C."/>
            <person name="Lipzen A."/>
            <person name="Lutzoni F."/>
            <person name="Magnuson J."/>
            <person name="Mondo S."/>
            <person name="Nolan M."/>
            <person name="Ohm R."/>
            <person name="Pangilinan J."/>
            <person name="Park H.-J."/>
            <person name="Ramirez L."/>
            <person name="Alfaro M."/>
            <person name="Sun H."/>
            <person name="Tritt A."/>
            <person name="Yoshinaga Y."/>
            <person name="Zwiers L.-H."/>
            <person name="Turgeon B."/>
            <person name="Goodwin S."/>
            <person name="Spatafora J."/>
            <person name="Crous P."/>
            <person name="Grigoriev I."/>
        </authorList>
    </citation>
    <scope>NUCLEOTIDE SEQUENCE</scope>
    <source>
        <strain evidence="4">CBS 107.79</strain>
    </source>
</reference>
<gene>
    <name evidence="4" type="ORF">BU23DRAFT_591869</name>
</gene>
<dbReference type="EMBL" id="ML976714">
    <property type="protein sequence ID" value="KAF1969059.1"/>
    <property type="molecule type" value="Genomic_DNA"/>
</dbReference>
<feature type="transmembrane region" description="Helical" evidence="2">
    <location>
        <begin position="303"/>
        <end position="320"/>
    </location>
</feature>
<dbReference type="Pfam" id="PF20237">
    <property type="entry name" value="DUF6594"/>
    <property type="match status" value="1"/>
</dbReference>
<keyword evidence="2" id="KW-0812">Transmembrane</keyword>
<name>A0A6A5UYP4_9PLEO</name>
<accession>A0A6A5UYP4</accession>
<dbReference type="InterPro" id="IPR046529">
    <property type="entry name" value="DUF6594"/>
</dbReference>
<organism evidence="4 5">
    <name type="scientific">Bimuria novae-zelandiae CBS 107.79</name>
    <dbReference type="NCBI Taxonomy" id="1447943"/>
    <lineage>
        <taxon>Eukaryota</taxon>
        <taxon>Fungi</taxon>
        <taxon>Dikarya</taxon>
        <taxon>Ascomycota</taxon>
        <taxon>Pezizomycotina</taxon>
        <taxon>Dothideomycetes</taxon>
        <taxon>Pleosporomycetidae</taxon>
        <taxon>Pleosporales</taxon>
        <taxon>Massarineae</taxon>
        <taxon>Didymosphaeriaceae</taxon>
        <taxon>Bimuria</taxon>
    </lineage>
</organism>
<evidence type="ECO:0000313" key="4">
    <source>
        <dbReference type="EMBL" id="KAF1969059.1"/>
    </source>
</evidence>
<feature type="region of interest" description="Disordered" evidence="1">
    <location>
        <begin position="1"/>
        <end position="49"/>
    </location>
</feature>
<dbReference type="OrthoDB" id="5416037at2759"/>
<feature type="transmembrane region" description="Helical" evidence="2">
    <location>
        <begin position="248"/>
        <end position="268"/>
    </location>
</feature>
<dbReference type="PANTHER" id="PTHR34502">
    <property type="entry name" value="DUF6594 DOMAIN-CONTAINING PROTEIN-RELATED"/>
    <property type="match status" value="1"/>
</dbReference>
<keyword evidence="5" id="KW-1185">Reference proteome</keyword>
<feature type="compositionally biased region" description="Low complexity" evidence="1">
    <location>
        <begin position="25"/>
        <end position="39"/>
    </location>
</feature>
<protein>
    <recommendedName>
        <fullName evidence="3">DUF6594 domain-containing protein</fullName>
    </recommendedName>
</protein>
<feature type="transmembrane region" description="Helical" evidence="2">
    <location>
        <begin position="280"/>
        <end position="297"/>
    </location>
</feature>
<keyword evidence="2" id="KW-1133">Transmembrane helix</keyword>
<dbReference type="PANTHER" id="PTHR34502:SF4">
    <property type="entry name" value="DUF6594 DOMAIN-CONTAINING PROTEIN"/>
    <property type="match status" value="1"/>
</dbReference>
<dbReference type="Proteomes" id="UP000800036">
    <property type="component" value="Unassembled WGS sequence"/>
</dbReference>
<feature type="compositionally biased region" description="Low complexity" evidence="1">
    <location>
        <begin position="1"/>
        <end position="18"/>
    </location>
</feature>
<feature type="domain" description="DUF6594" evidence="3">
    <location>
        <begin position="62"/>
        <end position="315"/>
    </location>
</feature>
<evidence type="ECO:0000313" key="5">
    <source>
        <dbReference type="Proteomes" id="UP000800036"/>
    </source>
</evidence>
<evidence type="ECO:0000259" key="3">
    <source>
        <dbReference type="Pfam" id="PF20237"/>
    </source>
</evidence>
<evidence type="ECO:0000256" key="1">
    <source>
        <dbReference type="SAM" id="MobiDB-lite"/>
    </source>
</evidence>
<dbReference type="AlphaFoldDB" id="A0A6A5UYP4"/>
<keyword evidence="2" id="KW-0472">Membrane</keyword>
<evidence type="ECO:0000256" key="2">
    <source>
        <dbReference type="SAM" id="Phobius"/>
    </source>
</evidence>